<evidence type="ECO:0000256" key="6">
    <source>
        <dbReference type="ARBA" id="ARBA00022781"/>
    </source>
</evidence>
<keyword evidence="3 14" id="KW-0813">Transport</keyword>
<evidence type="ECO:0000256" key="5">
    <source>
        <dbReference type="ARBA" id="ARBA00022692"/>
    </source>
</evidence>
<dbReference type="InterPro" id="IPR050635">
    <property type="entry name" value="ATPase_protein_8"/>
</dbReference>
<feature type="chain" id="PRO_5025442756" description="ATP synthase complex subunit 8" evidence="15">
    <location>
        <begin position="31"/>
        <end position="62"/>
    </location>
</feature>
<dbReference type="PANTHER" id="PTHR39937">
    <property type="entry name" value="ATP SYNTHASE PROTEIN 8"/>
    <property type="match status" value="1"/>
</dbReference>
<evidence type="ECO:0000256" key="11">
    <source>
        <dbReference type="ARBA" id="ARBA00023310"/>
    </source>
</evidence>
<evidence type="ECO:0000256" key="15">
    <source>
        <dbReference type="SAM" id="SignalP"/>
    </source>
</evidence>
<keyword evidence="4 14" id="KW-0138">CF(0)</keyword>
<dbReference type="EMBL" id="MK118163">
    <property type="protein sequence ID" value="QGZ08753.1"/>
    <property type="molecule type" value="Genomic_DNA"/>
</dbReference>
<evidence type="ECO:0000256" key="1">
    <source>
        <dbReference type="ARBA" id="ARBA00004304"/>
    </source>
</evidence>
<evidence type="ECO:0000256" key="12">
    <source>
        <dbReference type="ARBA" id="ARBA00053067"/>
    </source>
</evidence>
<comment type="subunit">
    <text evidence="13">Component of the ATP synthase complex composed at least of ATP5F1A/subunit alpha, ATP5F1B/subunit beta, ATP5MC1/subunit c (homooctomer), MT-ATP6/subunit a, MT-ATP8/subunit 8, ATP5ME/subunit e, ATP5MF/subunit f, ATP5MG/subunit g, ATP5MK/subunit k, ATP5MJ/subunit j, ATP5F1C/subunit gamma, ATP5F1D/subunit delta, ATP5F1E/subunit epsilon, ATP5PF/subunit F6, ATP5PB/subunit b, ATP5PD/subunit d, ATP5PO/subunit OSCP. ATP synthase complex consists of a soluble F(1) head domain (subunits alpha(3) and beta(3)) - the catalytic core - and a membrane F(0) domain - the membrane proton channel (subunits c, a, 8, e, f, g, k and j). These two domains are linked by a central stalk (subunits gamma, delta, and epsilon) rotating inside the F1 region and a stationary peripheral stalk (subunits F6, b, d, and OSCP).</text>
</comment>
<evidence type="ECO:0000256" key="7">
    <source>
        <dbReference type="ARBA" id="ARBA00022989"/>
    </source>
</evidence>
<dbReference type="Pfam" id="PF00895">
    <property type="entry name" value="ATP-synt_8"/>
    <property type="match status" value="1"/>
</dbReference>
<comment type="subcellular location">
    <subcellularLocation>
        <location evidence="1 14">Mitochondrion membrane</location>
        <topology evidence="1 14">Single-pass membrane protein</topology>
    </subcellularLocation>
</comment>
<dbReference type="GO" id="GO:0015986">
    <property type="term" value="P:proton motive force-driven ATP synthesis"/>
    <property type="evidence" value="ECO:0007669"/>
    <property type="project" value="InterPro"/>
</dbReference>
<evidence type="ECO:0000256" key="3">
    <source>
        <dbReference type="ARBA" id="ARBA00022448"/>
    </source>
</evidence>
<evidence type="ECO:0000256" key="9">
    <source>
        <dbReference type="ARBA" id="ARBA00023128"/>
    </source>
</evidence>
<keyword evidence="11" id="KW-0066">ATP synthesis</keyword>
<comment type="similarity">
    <text evidence="2 14">Belongs to the ATPase protein 8 family.</text>
</comment>
<accession>A0A6B9INR9</accession>
<dbReference type="PANTHER" id="PTHR39937:SF1">
    <property type="entry name" value="ATP SYNTHASE PROTEIN 8"/>
    <property type="match status" value="1"/>
</dbReference>
<reference evidence="16" key="1">
    <citation type="journal article" date="2019" name="Elife">
        <title>Diverse deep-sea anglerfishes share a genetically reduced luminous symbiont that is acquired from the environment.</title>
        <authorList>
            <person name="Baker L.J."/>
            <person name="Freed L.L."/>
            <person name="Easson C.G."/>
            <person name="Lopez J.V."/>
            <person name="Fenolio D."/>
            <person name="Sutton T.T."/>
            <person name="Nyholm S.V."/>
            <person name="Hendry T.A."/>
        </authorList>
    </citation>
    <scope>NUCLEOTIDE SEQUENCE</scope>
    <source>
        <strain evidence="16">CLS4E</strain>
    </source>
</reference>
<proteinExistence type="inferred from homology"/>
<evidence type="ECO:0000256" key="10">
    <source>
        <dbReference type="ARBA" id="ARBA00023136"/>
    </source>
</evidence>
<keyword evidence="10" id="KW-0472">Membrane</keyword>
<evidence type="ECO:0000256" key="2">
    <source>
        <dbReference type="ARBA" id="ARBA00008892"/>
    </source>
</evidence>
<keyword evidence="8 14" id="KW-0406">Ion transport</keyword>
<keyword evidence="5 14" id="KW-0812">Transmembrane</keyword>
<dbReference type="GO" id="GO:0031966">
    <property type="term" value="C:mitochondrial membrane"/>
    <property type="evidence" value="ECO:0007669"/>
    <property type="project" value="UniProtKB-SubCell"/>
</dbReference>
<dbReference type="GO" id="GO:0015078">
    <property type="term" value="F:proton transmembrane transporter activity"/>
    <property type="evidence" value="ECO:0007669"/>
    <property type="project" value="InterPro"/>
</dbReference>
<evidence type="ECO:0000313" key="16">
    <source>
        <dbReference type="EMBL" id="QGZ08753.1"/>
    </source>
</evidence>
<comment type="function">
    <text evidence="12">Subunit 8, of the mitochondrial membrane ATP synthase complex (F(1)F(0) ATP synthase or Complex V) that produces ATP from ADP in the presence of a proton gradient across the membrane which is generated by electron transport complexes of the respiratory chain. ATP synthase complex consist of a soluble F(1) head domain - the catalytic core - and a membrane F(1) domain - the membrane proton channel. These two domains are linked by a central stalk rotating inside the F(1) region and a stationary peripheral stalk. During catalysis, ATP synthesis in the catalytic domain of F(1) is coupled via a rotary mechanism of the central stalk subunits to proton translocation. In vivo, can only synthesize ATP although its ATP hydrolase activity can be activated artificially in vitro. Part of the complex F(0) domain.</text>
</comment>
<dbReference type="GO" id="GO:0045259">
    <property type="term" value="C:proton-transporting ATP synthase complex"/>
    <property type="evidence" value="ECO:0007669"/>
    <property type="project" value="UniProtKB-KW"/>
</dbReference>
<evidence type="ECO:0000256" key="8">
    <source>
        <dbReference type="ARBA" id="ARBA00023065"/>
    </source>
</evidence>
<organism evidence="16">
    <name type="scientific">Chaenophryne sp. CLS4E</name>
    <dbReference type="NCBI Taxonomy" id="2676825"/>
    <lineage>
        <taxon>Eukaryota</taxon>
        <taxon>Metazoa</taxon>
        <taxon>Chordata</taxon>
        <taxon>Craniata</taxon>
        <taxon>Vertebrata</taxon>
        <taxon>Euteleostomi</taxon>
        <taxon>Actinopterygii</taxon>
        <taxon>Neopterygii</taxon>
        <taxon>Teleostei</taxon>
        <taxon>Neoteleostei</taxon>
        <taxon>Acanthomorphata</taxon>
        <taxon>Eupercaria</taxon>
        <taxon>Lophiiformes</taxon>
        <taxon>Ceratioidei</taxon>
        <taxon>Oneirodidae</taxon>
        <taxon>Chaenophryne</taxon>
    </lineage>
</organism>
<protein>
    <recommendedName>
        <fullName evidence="14">ATP synthase complex subunit 8</fullName>
    </recommendedName>
</protein>
<evidence type="ECO:0000256" key="13">
    <source>
        <dbReference type="ARBA" id="ARBA00064647"/>
    </source>
</evidence>
<feature type="signal peptide" evidence="15">
    <location>
        <begin position="1"/>
        <end position="30"/>
    </location>
</feature>
<dbReference type="InterPro" id="IPR001421">
    <property type="entry name" value="ATP8_metazoa"/>
</dbReference>
<keyword evidence="7" id="KW-1133">Transmembrane helix</keyword>
<evidence type="ECO:0000256" key="4">
    <source>
        <dbReference type="ARBA" id="ARBA00022547"/>
    </source>
</evidence>
<dbReference type="AlphaFoldDB" id="A0A6B9INR9"/>
<keyword evidence="9 14" id="KW-0496">Mitochondrion</keyword>
<name>A0A6B9INR9_9TELE</name>
<evidence type="ECO:0000256" key="14">
    <source>
        <dbReference type="RuleBase" id="RU003661"/>
    </source>
</evidence>
<keyword evidence="15" id="KW-0732">Signal</keyword>
<sequence length="62" mass="7186">MPQLNPTPWFAILLFSWLVFLTILPPKVLAHTFPNEPNPETTKTSKAQPWTWPWQETPSISL</sequence>
<geneLocation type="mitochondrion" evidence="16"/>
<keyword evidence="6 14" id="KW-0375">Hydrogen ion transport</keyword>